<proteinExistence type="predicted"/>
<evidence type="ECO:0000313" key="3">
    <source>
        <dbReference type="Proteomes" id="UP001500622"/>
    </source>
</evidence>
<accession>A0ABP8LLA6</accession>
<feature type="transmembrane region" description="Helical" evidence="1">
    <location>
        <begin position="21"/>
        <end position="45"/>
    </location>
</feature>
<keyword evidence="3" id="KW-1185">Reference proteome</keyword>
<dbReference type="EMBL" id="BAABGN010000013">
    <property type="protein sequence ID" value="GAA4430424.1"/>
    <property type="molecule type" value="Genomic_DNA"/>
</dbReference>
<comment type="caution">
    <text evidence="2">The sequence shown here is derived from an EMBL/GenBank/DDBJ whole genome shotgun (WGS) entry which is preliminary data.</text>
</comment>
<evidence type="ECO:0000313" key="2">
    <source>
        <dbReference type="EMBL" id="GAA4430424.1"/>
    </source>
</evidence>
<keyword evidence="1" id="KW-1133">Transmembrane helix</keyword>
<reference evidence="3" key="1">
    <citation type="journal article" date="2019" name="Int. J. Syst. Evol. Microbiol.">
        <title>The Global Catalogue of Microorganisms (GCM) 10K type strain sequencing project: providing services to taxonomists for standard genome sequencing and annotation.</title>
        <authorList>
            <consortium name="The Broad Institute Genomics Platform"/>
            <consortium name="The Broad Institute Genome Sequencing Center for Infectious Disease"/>
            <person name="Wu L."/>
            <person name="Ma J."/>
        </authorList>
    </citation>
    <scope>NUCLEOTIDE SEQUENCE [LARGE SCALE GENOMIC DNA]</scope>
    <source>
        <strain evidence="3">JCM 17810</strain>
    </source>
</reference>
<dbReference type="RefSeq" id="WP_345217687.1">
    <property type="nucleotide sequence ID" value="NZ_BAABGN010000013.1"/>
</dbReference>
<dbReference type="Proteomes" id="UP001500622">
    <property type="component" value="Unassembled WGS sequence"/>
</dbReference>
<keyword evidence="1" id="KW-0472">Membrane</keyword>
<organism evidence="2 3">
    <name type="scientific">Georgenia halophila</name>
    <dbReference type="NCBI Taxonomy" id="620889"/>
    <lineage>
        <taxon>Bacteria</taxon>
        <taxon>Bacillati</taxon>
        <taxon>Actinomycetota</taxon>
        <taxon>Actinomycetes</taxon>
        <taxon>Micrococcales</taxon>
        <taxon>Bogoriellaceae</taxon>
        <taxon>Georgenia</taxon>
    </lineage>
</organism>
<protein>
    <submittedName>
        <fullName evidence="2">Uncharacterized protein</fullName>
    </submittedName>
</protein>
<name>A0ABP8LLA6_9MICO</name>
<gene>
    <name evidence="2" type="ORF">GCM10023169_33850</name>
</gene>
<evidence type="ECO:0000256" key="1">
    <source>
        <dbReference type="SAM" id="Phobius"/>
    </source>
</evidence>
<keyword evidence="1" id="KW-0812">Transmembrane</keyword>
<sequence>MSLEIEQHERFQRLEWAWERVGTALVTLFILAGLLGLVAAGPLSWSSRSSATEVVTVEFDRVIGHEADESITLHFGPEAVVDGAITVELTGSWPGGISLQGITPQPSEQRAVPDGMVLEIPVATAGTTEVSVSFRGQEYGTLDGELAVGDESVSFSQFVTP</sequence>